<comment type="caution">
    <text evidence="2">The sequence shown here is derived from an EMBL/GenBank/DDBJ whole genome shotgun (WGS) entry which is preliminary data.</text>
</comment>
<reference evidence="2 3" key="1">
    <citation type="submission" date="2018-05" db="EMBL/GenBank/DDBJ databases">
        <title>Genomic Encyclopedia of Archaeal and Bacterial Type Strains, Phase II (KMG-II): from individual species to whole genera.</title>
        <authorList>
            <person name="Goeker M."/>
        </authorList>
    </citation>
    <scope>NUCLEOTIDE SEQUENCE [LARGE SCALE GENOMIC DNA]</scope>
    <source>
        <strain evidence="2 3">DSM 19975</strain>
    </source>
</reference>
<evidence type="ECO:0000256" key="1">
    <source>
        <dbReference type="SAM" id="Phobius"/>
    </source>
</evidence>
<organism evidence="2 3">
    <name type="scientific">Mucilaginibacter oryzae</name>
    <dbReference type="NCBI Taxonomy" id="468058"/>
    <lineage>
        <taxon>Bacteria</taxon>
        <taxon>Pseudomonadati</taxon>
        <taxon>Bacteroidota</taxon>
        <taxon>Sphingobacteriia</taxon>
        <taxon>Sphingobacteriales</taxon>
        <taxon>Sphingobacteriaceae</taxon>
        <taxon>Mucilaginibacter</taxon>
    </lineage>
</organism>
<dbReference type="EMBL" id="QGHA01000008">
    <property type="protein sequence ID" value="PWK75419.1"/>
    <property type="molecule type" value="Genomic_DNA"/>
</dbReference>
<feature type="transmembrane region" description="Helical" evidence="1">
    <location>
        <begin position="6"/>
        <end position="25"/>
    </location>
</feature>
<proteinExistence type="predicted"/>
<sequence length="115" mass="13598">MDINKVWSRIGMLVFLFIVGVWPIYTEIDLHYLETYNGIVIEKQESPPPKKMPELVIKGAKRTFPCWKWAGIDFDSVKLGDSIVKKKYNSFAYYYKKTSAGKYVKIKLKYWTRTF</sequence>
<evidence type="ECO:0000313" key="2">
    <source>
        <dbReference type="EMBL" id="PWK75419.1"/>
    </source>
</evidence>
<dbReference type="Proteomes" id="UP000245678">
    <property type="component" value="Unassembled WGS sequence"/>
</dbReference>
<evidence type="ECO:0000313" key="3">
    <source>
        <dbReference type="Proteomes" id="UP000245678"/>
    </source>
</evidence>
<protein>
    <submittedName>
        <fullName evidence="2">Uncharacterized protein</fullName>
    </submittedName>
</protein>
<gene>
    <name evidence="2" type="ORF">LX99_03913</name>
</gene>
<dbReference type="AlphaFoldDB" id="A0A316H2Y4"/>
<keyword evidence="1" id="KW-1133">Transmembrane helix</keyword>
<accession>A0A316H2Y4</accession>
<keyword evidence="1" id="KW-0472">Membrane</keyword>
<keyword evidence="1" id="KW-0812">Transmembrane</keyword>
<name>A0A316H2Y4_9SPHI</name>
<dbReference type="RefSeq" id="WP_109609354.1">
    <property type="nucleotide sequence ID" value="NZ_QGHA01000008.1"/>
</dbReference>
<keyword evidence="3" id="KW-1185">Reference proteome</keyword>